<proteinExistence type="predicted"/>
<dbReference type="InterPro" id="IPR050832">
    <property type="entry name" value="Bact_Acetyltransf"/>
</dbReference>
<evidence type="ECO:0000256" key="1">
    <source>
        <dbReference type="ARBA" id="ARBA00022679"/>
    </source>
</evidence>
<evidence type="ECO:0000313" key="4">
    <source>
        <dbReference type="EMBL" id="MCT4700339.1"/>
    </source>
</evidence>
<keyword evidence="2" id="KW-0012">Acyltransferase</keyword>
<dbReference type="SUPFAM" id="SSF55729">
    <property type="entry name" value="Acyl-CoA N-acyltransferases (Nat)"/>
    <property type="match status" value="1"/>
</dbReference>
<dbReference type="EMBL" id="JALHAP010000063">
    <property type="protein sequence ID" value="MCT4700339.1"/>
    <property type="molecule type" value="Genomic_DNA"/>
</dbReference>
<dbReference type="GO" id="GO:0016747">
    <property type="term" value="F:acyltransferase activity, transferring groups other than amino-acyl groups"/>
    <property type="evidence" value="ECO:0007669"/>
    <property type="project" value="InterPro"/>
</dbReference>
<dbReference type="AlphaFoldDB" id="A0A9X3A9B7"/>
<dbReference type="Gene3D" id="3.40.630.30">
    <property type="match status" value="1"/>
</dbReference>
<evidence type="ECO:0000256" key="2">
    <source>
        <dbReference type="ARBA" id="ARBA00023315"/>
    </source>
</evidence>
<dbReference type="Proteomes" id="UP001150641">
    <property type="component" value="Unassembled WGS sequence"/>
</dbReference>
<dbReference type="PROSITE" id="PS51186">
    <property type="entry name" value="GNAT"/>
    <property type="match status" value="1"/>
</dbReference>
<sequence>MKIVPLNAATLPVYCRELATLLLDSIASGASVGYQQALSREEAESIFYRLRGALDKGEIKMWIARDEHGLMGVVRLELCNEPDGLNRALIKSLLVHRRARRQGIGKQLITALEQAALAHRRGLLFLDTQAGTPAEAFYRAQGYRCLGELPDYVCSHDGYYHPAVIYYKRLFAVNQFIRAIAS</sequence>
<dbReference type="RefSeq" id="WP_271121280.1">
    <property type="nucleotide sequence ID" value="NZ_JALHAN010000051.1"/>
</dbReference>
<name>A0A9X3A9B7_9ENTR</name>
<protein>
    <submittedName>
        <fullName evidence="4">GNAT family N-acetyltransferase</fullName>
    </submittedName>
</protein>
<dbReference type="Pfam" id="PF00583">
    <property type="entry name" value="Acetyltransf_1"/>
    <property type="match status" value="1"/>
</dbReference>
<dbReference type="CDD" id="cd04301">
    <property type="entry name" value="NAT_SF"/>
    <property type="match status" value="1"/>
</dbReference>
<evidence type="ECO:0000313" key="5">
    <source>
        <dbReference type="Proteomes" id="UP001150641"/>
    </source>
</evidence>
<feature type="domain" description="N-acetyltransferase" evidence="3">
    <location>
        <begin position="1"/>
        <end position="171"/>
    </location>
</feature>
<keyword evidence="5" id="KW-1185">Reference proteome</keyword>
<comment type="caution">
    <text evidence="4">The sequence shown here is derived from an EMBL/GenBank/DDBJ whole genome shotgun (WGS) entry which is preliminary data.</text>
</comment>
<dbReference type="PANTHER" id="PTHR43877">
    <property type="entry name" value="AMINOALKYLPHOSPHONATE N-ACETYLTRANSFERASE-RELATED-RELATED"/>
    <property type="match status" value="1"/>
</dbReference>
<gene>
    <name evidence="4" type="ORF">MUA00_00645</name>
</gene>
<reference evidence="4" key="1">
    <citation type="submission" date="2022-03" db="EMBL/GenBank/DDBJ databases">
        <title>Proposal of a novel genus Dryocolo and two novel species.</title>
        <authorList>
            <person name="Maddock D.W."/>
            <person name="Brady C.L."/>
            <person name="Denman S."/>
            <person name="Arnold D."/>
        </authorList>
    </citation>
    <scope>NUCLEOTIDE SEQUENCE</scope>
    <source>
        <strain evidence="4">H6W4</strain>
    </source>
</reference>
<accession>A0A9X3A9B7</accession>
<keyword evidence="1" id="KW-0808">Transferase</keyword>
<organism evidence="4 5">
    <name type="scientific">Dryocola boscaweniae</name>
    <dbReference type="NCBI Taxonomy" id="2925397"/>
    <lineage>
        <taxon>Bacteria</taxon>
        <taxon>Pseudomonadati</taxon>
        <taxon>Pseudomonadota</taxon>
        <taxon>Gammaproteobacteria</taxon>
        <taxon>Enterobacterales</taxon>
        <taxon>Enterobacteriaceae</taxon>
        <taxon>Dryocola</taxon>
    </lineage>
</organism>
<dbReference type="InterPro" id="IPR016181">
    <property type="entry name" value="Acyl_CoA_acyltransferase"/>
</dbReference>
<dbReference type="InterPro" id="IPR000182">
    <property type="entry name" value="GNAT_dom"/>
</dbReference>
<evidence type="ECO:0000259" key="3">
    <source>
        <dbReference type="PROSITE" id="PS51186"/>
    </source>
</evidence>